<dbReference type="Gene3D" id="1.50.10.10">
    <property type="match status" value="1"/>
</dbReference>
<evidence type="ECO:0000256" key="1">
    <source>
        <dbReference type="ARBA" id="ARBA00005615"/>
    </source>
</evidence>
<dbReference type="EMBL" id="ATCN01000020">
    <property type="protein sequence ID" value="EPR80073.1"/>
    <property type="molecule type" value="Genomic_DNA"/>
</dbReference>
<dbReference type="Pfam" id="PF01204">
    <property type="entry name" value="Trehalase"/>
    <property type="match status" value="1"/>
</dbReference>
<dbReference type="InterPro" id="IPR012341">
    <property type="entry name" value="6hp_glycosidase-like_sf"/>
</dbReference>
<dbReference type="InterPro" id="IPR001661">
    <property type="entry name" value="Glyco_hydro_37"/>
</dbReference>
<dbReference type="EC" id="3.2.1.28" evidence="2"/>
<comment type="catalytic activity">
    <reaction evidence="2">
        <text>alpha,alpha-trehalose + H2O = alpha-D-glucose + beta-D-glucose</text>
        <dbReference type="Rhea" id="RHEA:32675"/>
        <dbReference type="ChEBI" id="CHEBI:15377"/>
        <dbReference type="ChEBI" id="CHEBI:15903"/>
        <dbReference type="ChEBI" id="CHEBI:16551"/>
        <dbReference type="ChEBI" id="CHEBI:17925"/>
        <dbReference type="EC" id="3.2.1.28"/>
    </reaction>
</comment>
<dbReference type="GO" id="GO:0005993">
    <property type="term" value="P:trehalose catabolic process"/>
    <property type="evidence" value="ECO:0007669"/>
    <property type="project" value="TreeGrafter"/>
</dbReference>
<dbReference type="GO" id="GO:0004555">
    <property type="term" value="F:alpha,alpha-trehalase activity"/>
    <property type="evidence" value="ECO:0007669"/>
    <property type="project" value="UniProtKB-EC"/>
</dbReference>
<proteinExistence type="inferred from homology"/>
<dbReference type="PANTHER" id="PTHR23403:SF1">
    <property type="entry name" value="TREHALASE"/>
    <property type="match status" value="1"/>
</dbReference>
<evidence type="ECO:0000313" key="4">
    <source>
        <dbReference type="EMBL" id="EPR80073.1"/>
    </source>
</evidence>
<keyword evidence="3" id="KW-1133">Transmembrane helix</keyword>
<gene>
    <name evidence="4" type="ORF">SLOPH_1994</name>
</gene>
<reference evidence="5" key="1">
    <citation type="journal article" date="2013" name="PLoS Genet.">
        <title>The genome of Spraguea lophii and the basis of host-microsporidian interactions.</title>
        <authorList>
            <person name="Campbell S.E."/>
            <person name="Williams T.A."/>
            <person name="Yousuf A."/>
            <person name="Soanes D.M."/>
            <person name="Paszkiewicz K.H."/>
            <person name="Williams B.A.P."/>
        </authorList>
    </citation>
    <scope>NUCLEOTIDE SEQUENCE [LARGE SCALE GENOMIC DNA]</scope>
    <source>
        <strain evidence="5">42_110</strain>
    </source>
</reference>
<dbReference type="InterPro" id="IPR008928">
    <property type="entry name" value="6-hairpin_glycosidase_sf"/>
</dbReference>
<keyword evidence="5" id="KW-1185">Reference proteome</keyword>
<dbReference type="PRINTS" id="PR00744">
    <property type="entry name" value="GLHYDRLASE37"/>
</dbReference>
<evidence type="ECO:0000256" key="3">
    <source>
        <dbReference type="SAM" id="Phobius"/>
    </source>
</evidence>
<dbReference type="Proteomes" id="UP000014978">
    <property type="component" value="Unassembled WGS sequence"/>
</dbReference>
<dbReference type="STRING" id="1358809.S7XW16"/>
<organism evidence="4 5">
    <name type="scientific">Spraguea lophii (strain 42_110)</name>
    <name type="common">Microsporidian parasite</name>
    <dbReference type="NCBI Taxonomy" id="1358809"/>
    <lineage>
        <taxon>Eukaryota</taxon>
        <taxon>Fungi</taxon>
        <taxon>Fungi incertae sedis</taxon>
        <taxon>Microsporidia</taxon>
        <taxon>Spragueidae</taxon>
        <taxon>Spraguea</taxon>
    </lineage>
</organism>
<dbReference type="FunCoup" id="S7XW16">
    <property type="interactions" value="13"/>
</dbReference>
<evidence type="ECO:0000256" key="2">
    <source>
        <dbReference type="RuleBase" id="RU361180"/>
    </source>
</evidence>
<name>S7XW16_SPRLO</name>
<feature type="transmembrane region" description="Helical" evidence="3">
    <location>
        <begin position="30"/>
        <end position="51"/>
    </location>
</feature>
<keyword evidence="2" id="KW-0378">Hydrolase</keyword>
<dbReference type="InParanoid" id="S7XW16"/>
<keyword evidence="2" id="KW-0326">Glycosidase</keyword>
<dbReference type="AlphaFoldDB" id="S7XW16"/>
<protein>
    <recommendedName>
        <fullName evidence="2">Trehalase</fullName>
        <ecNumber evidence="2">3.2.1.28</ecNumber>
    </recommendedName>
    <alternativeName>
        <fullName evidence="2">Alpha-trehalose glucohydrolase</fullName>
    </alternativeName>
</protein>
<comment type="similarity">
    <text evidence="1 2">Belongs to the glycosyl hydrolase 37 family.</text>
</comment>
<dbReference type="VEuPathDB" id="MicrosporidiaDB:SLOPH_1994"/>
<comment type="caution">
    <text evidence="4">The sequence shown here is derived from an EMBL/GenBank/DDBJ whole genome shotgun (WGS) entry which is preliminary data.</text>
</comment>
<accession>S7XW16</accession>
<dbReference type="SUPFAM" id="SSF48208">
    <property type="entry name" value="Six-hairpin glycosidases"/>
    <property type="match status" value="1"/>
</dbReference>
<evidence type="ECO:0000313" key="5">
    <source>
        <dbReference type="Proteomes" id="UP000014978"/>
    </source>
</evidence>
<keyword evidence="3" id="KW-0812">Transmembrane</keyword>
<keyword evidence="3" id="KW-0472">Membrane</keyword>
<dbReference type="HOGENOM" id="CLU_006451_4_0_1"/>
<sequence length="778" mass="92359">MKINKNKNLYFHNKNEIGCKCQHPNKLESLYVKNINFLFRILYFVKIIFYYNSISQMSVLKNINLVWAMNNTNEIHKLNNVPMNISLNSKTDTNYVEDDIKENINKKEYEKYNSEIFTSSDDNVSSNMNIYFKENISFSDQKIVDCVTQFDNYFSVEVIMVLENFRTKKFNNIFIAQLVPKDNEKEFQQKFQQLKEQIKIIINKSLKNAISKNVLTDSIKLKDNSSTMRQMIDFLDCLIPNYSKDGIIGDEIKKLVDEFIEQNFHLPSFYLKNAAIDIVYDLENNKEDEILGGDIQNREIKNMISGLLHRWKDLYKRCNYQRNNYFTLINIKNPFIVPGGIFREYYYWDTYWVLEGLLVSKCYDMAMNVLKNFIDILNALKYIPNGTRKYFYNRSQPPYFISMLKKAYDHDRELFGEIVLGEGLKAAEIEYEFWDKNRTFEVRKNGKKYKATFYRVMTNFLRPESYHHDFMLFCNKHLKKDGESFNFKKFFDDDDSILGERKLFSNIKSACESGWDFSTRWLHDDNDLGSIQILYQIPVDLNSLMYDNEITLSHFYNEKGNGYKNKSELFKNAATRRRKMINDLLWNENKGCWNDYNIKEKNFVEKRFYFSNITPLFYGINKEGVSPYKILKLYQKELFGYVGGVPASGKFNQSIHQWDYPNCWAPHQEMLVTYLLKGLNEKNLALHVASRFFKNAQQAFKLKHSFFEKYSCKEEGKEGGGGEYVIQLGFGWTNGVLLKFIKEFGDKLDGDITERLTERKIDEYLEEKIHKENKIFKY</sequence>
<dbReference type="OrthoDB" id="3542292at2759"/>
<dbReference type="PANTHER" id="PTHR23403">
    <property type="entry name" value="TREHALASE"/>
    <property type="match status" value="1"/>
</dbReference>